<accession>A0ACC2V8E9</accession>
<keyword evidence="2" id="KW-1185">Reference proteome</keyword>
<dbReference type="EMBL" id="JASBWR010000102">
    <property type="protein sequence ID" value="KAJ9095375.1"/>
    <property type="molecule type" value="Genomic_DNA"/>
</dbReference>
<comment type="caution">
    <text evidence="1">The sequence shown here is derived from an EMBL/GenBank/DDBJ whole genome shotgun (WGS) entry which is preliminary data.</text>
</comment>
<dbReference type="Proteomes" id="UP001241377">
    <property type="component" value="Unassembled WGS sequence"/>
</dbReference>
<evidence type="ECO:0000313" key="1">
    <source>
        <dbReference type="EMBL" id="KAJ9095375.1"/>
    </source>
</evidence>
<sequence>MTALQDLATWWANEFFTVSDWTIGIRTKSWNEVMDIVDSLPRLVRPASEQEGSSKITGKGKEKDDNDDQDQFVAALGAGGERIRTVKSLMKKALQGTGGRDTSAQLFVSLCRALGLGTRLVVSLQPVQWKSDKQPPPKKGAARLSKIVPATEAKQNVAGVGAEQQELERRPVKTPSKPRRKGKMPEKTQSEEDEEDEFEEVSIPATSATSTPVKSDNKPRGIDTLGKFSSSRGHSLGIASTASEAESENPARTPSSKKDVSVLYKLKKAKSKPQVLGTSEKKKTKNTDLSQHPPVFWAEVYSRPDQKWIPVDPVRGTIKRKRDFEPASESGPIRMLYVVAFEEDGHARDVTVRYAKNFAAKTVKLRVPSRKEKEDWWERVLKMLERPYRLASTHRDDLEDAELETSQISEGMPMGLQGFKDHPLYVLERHLKREEVIMPKKEVGKFRGEPVYRRSNVQSCKTAENWMRMGRKVKSREEPLKWVKQRAVTLDRRRAQELAIQEGHEPLQQGLYAEWQTEVYRPPPIKDGIIPTNAFGNIDLYAETMLPEGAVHLPYKGIAKVAKQLGLQYAEACTGFEFKKQRAIPIITGIVVAAEQEQTLMRAYRESAAAAEVRALAKRQGLALKRWQKLIQGIQIRKRLQDQYGDGVSAGPSTIPGLGQSLECGGVALDATANTSESTGSNKDKANPIEATQAFESDVNTDMPHSADPEPMSVDEPETPLTDIEDPIPVPRPVPRIKLRMPGKTIQTKEAEEIGSKSVDVSEPPSQEQRQVTAPIGTLDETAVSQSLRPRHSVTPAFQHLSPKTAPARPSRGSKRTSQKPISPLPTRTLRSRRVGKTEEELQKEMEKAEVIRAALESDDDEGDEVNVEAGL</sequence>
<evidence type="ECO:0000313" key="2">
    <source>
        <dbReference type="Proteomes" id="UP001241377"/>
    </source>
</evidence>
<name>A0ACC2V8E9_9TREE</name>
<gene>
    <name evidence="1" type="ORF">QFC19_007619</name>
</gene>
<proteinExistence type="predicted"/>
<protein>
    <submittedName>
        <fullName evidence="1">Uncharacterized protein</fullName>
    </submittedName>
</protein>
<organism evidence="1 2">
    <name type="scientific">Naganishia cerealis</name>
    <dbReference type="NCBI Taxonomy" id="610337"/>
    <lineage>
        <taxon>Eukaryota</taxon>
        <taxon>Fungi</taxon>
        <taxon>Dikarya</taxon>
        <taxon>Basidiomycota</taxon>
        <taxon>Agaricomycotina</taxon>
        <taxon>Tremellomycetes</taxon>
        <taxon>Filobasidiales</taxon>
        <taxon>Filobasidiaceae</taxon>
        <taxon>Naganishia</taxon>
    </lineage>
</organism>
<reference evidence="1" key="1">
    <citation type="submission" date="2023-04" db="EMBL/GenBank/DDBJ databases">
        <title>Draft Genome sequencing of Naganishia species isolated from polar environments using Oxford Nanopore Technology.</title>
        <authorList>
            <person name="Leo P."/>
            <person name="Venkateswaran K."/>
        </authorList>
    </citation>
    <scope>NUCLEOTIDE SEQUENCE</scope>
    <source>
        <strain evidence="1">MNA-CCFEE 5261</strain>
    </source>
</reference>